<keyword evidence="1" id="KW-0732">Signal</keyword>
<accession>A0ABN1AH97</accession>
<reference evidence="2 3" key="1">
    <citation type="journal article" date="2019" name="Int. J. Syst. Evol. Microbiol.">
        <title>The Global Catalogue of Microorganisms (GCM) 10K type strain sequencing project: providing services to taxonomists for standard genome sequencing and annotation.</title>
        <authorList>
            <consortium name="The Broad Institute Genomics Platform"/>
            <consortium name="The Broad Institute Genome Sequencing Center for Infectious Disease"/>
            <person name="Wu L."/>
            <person name="Ma J."/>
        </authorList>
    </citation>
    <scope>NUCLEOTIDE SEQUENCE [LARGE SCALE GENOMIC DNA]</scope>
    <source>
        <strain evidence="2 3">JCM 14162</strain>
    </source>
</reference>
<evidence type="ECO:0000313" key="2">
    <source>
        <dbReference type="EMBL" id="GAA0476465.1"/>
    </source>
</evidence>
<gene>
    <name evidence="2" type="ORF">GCM10009096_17800</name>
</gene>
<protein>
    <recommendedName>
        <fullName evidence="4">Carboxypeptidase regulatory-like domain-containing protein</fullName>
    </recommendedName>
</protein>
<dbReference type="Proteomes" id="UP001500713">
    <property type="component" value="Unassembled WGS sequence"/>
</dbReference>
<evidence type="ECO:0000313" key="3">
    <source>
        <dbReference type="Proteomes" id="UP001500713"/>
    </source>
</evidence>
<proteinExistence type="predicted"/>
<organism evidence="2 3">
    <name type="scientific">Parasphingorhabdus litoris</name>
    <dbReference type="NCBI Taxonomy" id="394733"/>
    <lineage>
        <taxon>Bacteria</taxon>
        <taxon>Pseudomonadati</taxon>
        <taxon>Pseudomonadota</taxon>
        <taxon>Alphaproteobacteria</taxon>
        <taxon>Sphingomonadales</taxon>
        <taxon>Sphingomonadaceae</taxon>
        <taxon>Parasphingorhabdus</taxon>
    </lineage>
</organism>
<feature type="signal peptide" evidence="1">
    <location>
        <begin position="1"/>
        <end position="38"/>
    </location>
</feature>
<feature type="chain" id="PRO_5046726851" description="Carboxypeptidase regulatory-like domain-containing protein" evidence="1">
    <location>
        <begin position="39"/>
        <end position="920"/>
    </location>
</feature>
<sequence>MMKNHLSIIGQRFKSLAMAAGISTILAASPLMGQGAHAQSSNNQAAWTANDDDALLFDLRSGKYRLGDGIRGYQTDKGVCVDFGDVIMALDVPIRLDKKSRRATGWVFAERETLIVERDSATVQKGNGRSNLSKTDIYDTPEGWCVNVESLSGWLDLALAPDLSNALLIIKSDRKLPFQLALERKERAAKIRPRRSFDLSSLPQSTEPYKFWRTPSVDAVVSAGGLRDKRSGQQMDVRYELFASGEIGKASFDARLSSDDKGVPESLRVRAYRTDPKGGLLGPLKATHFALGDVSTFSTPLVSQSTAGRGAVITNRPVDRPDNFDRTSFRGELPEGWDAELYRNGQLLAFAETRSDGRYEFIDVPLLYGQNRFEVVLYGPQGQIRRETKSVPVGLDSIPPRKTYYWAGGQEAGKDLINFNSFLPIEQAGWRGGFGLERGLNAKTSVAASLFSLQIDGERHNYVEGSVRRAVGPALVELTASSDLQKGTAFRGQLLGELGKTFITAETIWAQGNFRSDHVEQNVNGRHSLSLDHNFKFGGKIVPFHIDAQYETRNDGRSSLDITGRASLNLRRFSLTGELSWEQRYSDLGPNPPDIAEARLLTNGRFGGIRLRGEAVYRIAPEKRFERVNFTGEWRAGDRADWRAELGYDVGLDRGRAGIGIIRRFDKFSLTASAEAATDGSVAAGLNLAFSLGPDPRNGKFRFSNNKLANNGQALAIVYRDKNRDGKRQAEEELVENVELTAGKSVALTPTDADGQSIIDNLEPFRPVLIGIDTSSLPDPYVQPALPGIVVTPRPGIATTVELPLVSAGEVEGTLVRKGGSALAGVGLELIDVTGQVTHKTQSEFDGFFLFEGVPYGAYQLRIQKLSVQAIGVSPVTNIRAVVDDDNQIARLGVVAAASDSIMAERRDVPTGVPAGLPAP</sequence>
<evidence type="ECO:0000256" key="1">
    <source>
        <dbReference type="SAM" id="SignalP"/>
    </source>
</evidence>
<dbReference type="EMBL" id="BAAAEM010000002">
    <property type="protein sequence ID" value="GAA0476465.1"/>
    <property type="molecule type" value="Genomic_DNA"/>
</dbReference>
<dbReference type="SUPFAM" id="SSF49478">
    <property type="entry name" value="Cna protein B-type domain"/>
    <property type="match status" value="1"/>
</dbReference>
<name>A0ABN1AH97_9SPHN</name>
<comment type="caution">
    <text evidence="2">The sequence shown here is derived from an EMBL/GenBank/DDBJ whole genome shotgun (WGS) entry which is preliminary data.</text>
</comment>
<keyword evidence="3" id="KW-1185">Reference proteome</keyword>
<evidence type="ECO:0008006" key="4">
    <source>
        <dbReference type="Google" id="ProtNLM"/>
    </source>
</evidence>
<dbReference type="RefSeq" id="WP_229954884.1">
    <property type="nucleotide sequence ID" value="NZ_BAAAEM010000002.1"/>
</dbReference>